<comment type="caution">
    <text evidence="3">The sequence shown here is derived from an EMBL/GenBank/DDBJ whole genome shotgun (WGS) entry which is preliminary data.</text>
</comment>
<evidence type="ECO:0008006" key="5">
    <source>
        <dbReference type="Google" id="ProtNLM"/>
    </source>
</evidence>
<protein>
    <recommendedName>
        <fullName evidence="5">DUF4283 domain-containing protein</fullName>
    </recommendedName>
</protein>
<dbReference type="Proteomes" id="UP000288805">
    <property type="component" value="Unassembled WGS sequence"/>
</dbReference>
<name>A0A438FYR9_VITVI</name>
<evidence type="ECO:0000313" key="4">
    <source>
        <dbReference type="Proteomes" id="UP000288805"/>
    </source>
</evidence>
<feature type="signal peptide" evidence="2">
    <location>
        <begin position="1"/>
        <end position="17"/>
    </location>
</feature>
<sequence length="305" mass="34383">MVSISLHHFMLDMVVSAFRIVMKVEEFEVEKKSFQVKFEGSNGRTWISTTKRSRGFVVSIGFGKEEVEWLTEHLKKAVELEASRGFMRKIREDGPRNGTRLSVGKWARAVVNAKKSSRLGSRRKSYCENDGPGKIISERKVYSPEEMVAKRKPWLLLENSKGKWGRVTKVARESLNLVDLSKVKLWVEMLPNVMLPALLKSTRSRDKLLKAGGCVSQWSKNAEGLRGSTKDDECYSRRLLPCGYSSPRDRSAVVFNRPQRAGSSTKVAPLFSRSQGPVEVRAGGDEAFSEDDGWALRERPVSSQP</sequence>
<evidence type="ECO:0000256" key="1">
    <source>
        <dbReference type="SAM" id="MobiDB-lite"/>
    </source>
</evidence>
<dbReference type="EMBL" id="QGNW01000693">
    <property type="protein sequence ID" value="RVW65097.1"/>
    <property type="molecule type" value="Genomic_DNA"/>
</dbReference>
<proteinExistence type="predicted"/>
<feature type="compositionally biased region" description="Basic and acidic residues" evidence="1">
    <location>
        <begin position="294"/>
        <end position="305"/>
    </location>
</feature>
<feature type="chain" id="PRO_5019115698" description="DUF4283 domain-containing protein" evidence="2">
    <location>
        <begin position="18"/>
        <end position="305"/>
    </location>
</feature>
<accession>A0A438FYR9</accession>
<evidence type="ECO:0000256" key="2">
    <source>
        <dbReference type="SAM" id="SignalP"/>
    </source>
</evidence>
<dbReference type="AlphaFoldDB" id="A0A438FYR9"/>
<keyword evidence="2" id="KW-0732">Signal</keyword>
<reference evidence="3 4" key="1">
    <citation type="journal article" date="2018" name="PLoS Genet.">
        <title>Population sequencing reveals clonal diversity and ancestral inbreeding in the grapevine cultivar Chardonnay.</title>
        <authorList>
            <person name="Roach M.J."/>
            <person name="Johnson D.L."/>
            <person name="Bohlmann J."/>
            <person name="van Vuuren H.J."/>
            <person name="Jones S.J."/>
            <person name="Pretorius I.S."/>
            <person name="Schmidt S.A."/>
            <person name="Borneman A.R."/>
        </authorList>
    </citation>
    <scope>NUCLEOTIDE SEQUENCE [LARGE SCALE GENOMIC DNA]</scope>
    <source>
        <strain evidence="4">cv. Chardonnay</strain>
        <tissue evidence="3">Leaf</tissue>
    </source>
</reference>
<feature type="region of interest" description="Disordered" evidence="1">
    <location>
        <begin position="282"/>
        <end position="305"/>
    </location>
</feature>
<gene>
    <name evidence="3" type="ORF">CK203_034944</name>
</gene>
<organism evidence="3 4">
    <name type="scientific">Vitis vinifera</name>
    <name type="common">Grape</name>
    <dbReference type="NCBI Taxonomy" id="29760"/>
    <lineage>
        <taxon>Eukaryota</taxon>
        <taxon>Viridiplantae</taxon>
        <taxon>Streptophyta</taxon>
        <taxon>Embryophyta</taxon>
        <taxon>Tracheophyta</taxon>
        <taxon>Spermatophyta</taxon>
        <taxon>Magnoliopsida</taxon>
        <taxon>eudicotyledons</taxon>
        <taxon>Gunneridae</taxon>
        <taxon>Pentapetalae</taxon>
        <taxon>rosids</taxon>
        <taxon>Vitales</taxon>
        <taxon>Vitaceae</taxon>
        <taxon>Viteae</taxon>
        <taxon>Vitis</taxon>
    </lineage>
</organism>
<evidence type="ECO:0000313" key="3">
    <source>
        <dbReference type="EMBL" id="RVW65097.1"/>
    </source>
</evidence>